<evidence type="ECO:0000259" key="4">
    <source>
        <dbReference type="PROSITE" id="PS51192"/>
    </source>
</evidence>
<evidence type="ECO:0000256" key="3">
    <source>
        <dbReference type="SAM" id="MobiDB-lite"/>
    </source>
</evidence>
<feature type="domain" description="Helicase ATP-binding" evidence="4">
    <location>
        <begin position="1004"/>
        <end position="1177"/>
    </location>
</feature>
<dbReference type="InterPro" id="IPR003265">
    <property type="entry name" value="HhH-GPD_domain"/>
</dbReference>
<dbReference type="Proteomes" id="UP001642464">
    <property type="component" value="Unassembled WGS sequence"/>
</dbReference>
<dbReference type="Gene3D" id="3.40.50.10810">
    <property type="entry name" value="Tandem AAA-ATPase domain"/>
    <property type="match status" value="1"/>
</dbReference>
<comment type="caution">
    <text evidence="5">The sequence shown here is derived from an EMBL/GenBank/DDBJ whole genome shotgun (WGS) entry which is preliminary data.</text>
</comment>
<evidence type="ECO:0000256" key="2">
    <source>
        <dbReference type="ARBA" id="ARBA00023204"/>
    </source>
</evidence>
<dbReference type="InterPro" id="IPR051912">
    <property type="entry name" value="Alkylbase_DNA_Glycosylase/TA"/>
</dbReference>
<dbReference type="SUPFAM" id="SSF52540">
    <property type="entry name" value="P-loop containing nucleoside triphosphate hydrolases"/>
    <property type="match status" value="2"/>
</dbReference>
<organism evidence="5 6">
    <name type="scientific">Durusdinium trenchii</name>
    <dbReference type="NCBI Taxonomy" id="1381693"/>
    <lineage>
        <taxon>Eukaryota</taxon>
        <taxon>Sar</taxon>
        <taxon>Alveolata</taxon>
        <taxon>Dinophyceae</taxon>
        <taxon>Suessiales</taxon>
        <taxon>Symbiodiniaceae</taxon>
        <taxon>Durusdinium</taxon>
    </lineage>
</organism>
<dbReference type="EMBL" id="CAXAMM010042596">
    <property type="protein sequence ID" value="CAK9105674.1"/>
    <property type="molecule type" value="Genomic_DNA"/>
</dbReference>
<name>A0ABP0S021_9DINO</name>
<reference evidence="5 6" key="1">
    <citation type="submission" date="2024-02" db="EMBL/GenBank/DDBJ databases">
        <authorList>
            <person name="Chen Y."/>
            <person name="Shah S."/>
            <person name="Dougan E. K."/>
            <person name="Thang M."/>
            <person name="Chan C."/>
        </authorList>
    </citation>
    <scope>NUCLEOTIDE SEQUENCE [LARGE SCALE GENOMIC DNA]</scope>
</reference>
<proteinExistence type="predicted"/>
<dbReference type="PANTHER" id="PTHR43003">
    <property type="entry name" value="DNA-3-METHYLADENINE GLYCOSYLASE"/>
    <property type="match status" value="1"/>
</dbReference>
<keyword evidence="5" id="KW-0347">Helicase</keyword>
<dbReference type="Pfam" id="PF04851">
    <property type="entry name" value="ResIII"/>
    <property type="match status" value="1"/>
</dbReference>
<evidence type="ECO:0000313" key="5">
    <source>
        <dbReference type="EMBL" id="CAK9105674.1"/>
    </source>
</evidence>
<dbReference type="InterPro" id="IPR027417">
    <property type="entry name" value="P-loop_NTPase"/>
</dbReference>
<dbReference type="Pfam" id="PF00730">
    <property type="entry name" value="HhH-GPD"/>
    <property type="match status" value="1"/>
</dbReference>
<sequence length="1754" mass="196625">MFALRACSSSLDLESESQEESQNCRSQAAGPGSKTARGRAQNDKVLAGWCAMCPEKSALGFELSCANLGATTGSRVRLRCGIVLLLQGDVPPMTTHQAVASAAALLRENDPVRAAKALNHAAPLTVHLMVKEHIRLLDRDADVSKKIRREVEGLTLTPRDLQRLALNRSSPLPVPFRVALAPRHLEELQGCDFKDGTAFANDPRCKEQRLTATMGDCHVLSGGFMSASQAAADNTSRSPDCVVHFDMDQNSFSVRFMAFPPTDDTRSYCKVHAIGPDGQHRALLLSLPEDPEEHERDERDEGDQEICEKRETETDEWRKLGSKESHAELSFKCSCFRRSIERGRLFGGGRQAVEEAFAAILDGPESNATAAALRCFTMVTMRAVRLWSGRTGHISFSSLAMLAILAHSVPSWRPTPALREALLRTVAAAQAADQPQSYMPWRTWRKAELGGDDGQLELQNDEMSRLRNALRHLTRGFLGLTAEEADTVGRYTDVMVNRGGLPIYQLPLPQSEMEEILPSDYISASVDCTVLPYLPLHFQAALARPPLCQSTNLKDLHLRNLRFFIEETQFNVRQQKDIKRRGGYIEAGDMERIVNYMDEEHFAQGRDLAEARALPEDAQVHHANVEGFTSEEECHLQSDRCRGLLSTLKLLQKRKLHSFKDPRQPKTMKTRHQQVRDQVGDPIDRSASLDAFLSCFGASVDVKIPGEECHLRVTCARIDMPERPLLVQRVSKMATSGERNQSSAFQEVLDQTLREVAIHEFCNSFSCEKVQLPRPPQGYVWNLDGPVSLRVERGHEENLRFFVGQSELPPFDAEPILFKCNPSLLVYSEADISRLGTRAMVRKMLYLEDLDPPEQLELLEEIRGGQTVGVPQWLEDAMNSSIPACIWQEAYARLLLEEQYEGYPCLTLSASHPYGGTLLRMVLLLTFLYPSVLVPTRSELAFRICRESKVLGCLHQHLANALKTLAFNEHMEEHVPEISQGSQVATLKTPLFSYQTEAVQRLLQSRHHGATGSLDASSLGAGKTLVAISCSLFLAAQHNGGDVLVLVPSSSLMDSWRQQIEQHTQGVLVQMQQENGVLREVRQIEKSKKRGHEGTHGHSVTFIITTYARAMRHPFSCTWLLVIADECLALQNTDSLQCAASWRLVSRALYGGHFISGTMFRKHYSDLLDMLKMLRSSIPLRAEFVQAYFAAYLISYVRPQRSWSTELVPLSIPASVQASYSEVLDECRGRGAQNFVKVLARMRCLLSTSLQQDALPLSQAVWTTVQKLRAEGRRPLVFASTEREAEALVRHIACARRFRRSHPKHCKGCDLCRNFNKFVKPGTSMAPIEGSESQEELLIFTVGADSAGLNLQSLGDALVLRPVQMDQLVQMMGRLDRPGQTSQTLCRAILYMKRTHEEAEVAHLQKHAAFWSLHVKPVARLIVMATDSEDVGGKYNELLEKTTTSVPAAPDEQRHRHAIANSKEDVWPKTYHFRKRSWGVSKILKLTSKRQRVEAAKVFQQIQSATTSIDLGTSPWPELPITMTWQSVQLGVGYLVQNDDRFRHVVQLIGPPTAILELLGKGRPDPFTTLVQTVCHQQLSVKVCQGMFQRLLSLCGNRDSKILHPEQVLQESPDKIREVAKLSYRKIQYIQGIAQRFLDGTLNSEIFDQASDQEVRERMMQLPGIGEWTLEMFLIFQLHRHGGIPFGDVAIQSAMKLIYNIAPPAELTTKNEVSWMPSKAQMEPFAMRWGPFGSIASLYLLRVADNVNAIFLPD</sequence>
<feature type="region of interest" description="Disordered" evidence="3">
    <location>
        <begin position="17"/>
        <end position="38"/>
    </location>
</feature>
<dbReference type="PROSITE" id="PS51192">
    <property type="entry name" value="HELICASE_ATP_BIND_1"/>
    <property type="match status" value="1"/>
</dbReference>
<protein>
    <submittedName>
        <fullName evidence="5">Helicase L115</fullName>
    </submittedName>
</protein>
<accession>A0ABP0S021</accession>
<keyword evidence="5" id="KW-0378">Hydrolase</keyword>
<dbReference type="CDD" id="cd00056">
    <property type="entry name" value="ENDO3c"/>
    <property type="match status" value="1"/>
</dbReference>
<gene>
    <name evidence="5" type="ORF">SCF082_LOCUS49243</name>
</gene>
<feature type="compositionally biased region" description="Basic and acidic residues" evidence="3">
    <location>
        <begin position="306"/>
        <end position="321"/>
    </location>
</feature>
<keyword evidence="6" id="KW-1185">Reference proteome</keyword>
<dbReference type="SMART" id="SM00478">
    <property type="entry name" value="ENDO3c"/>
    <property type="match status" value="1"/>
</dbReference>
<dbReference type="SUPFAM" id="SSF48150">
    <property type="entry name" value="DNA-glycosylase"/>
    <property type="match status" value="1"/>
</dbReference>
<dbReference type="Gene3D" id="1.10.1670.40">
    <property type="match status" value="1"/>
</dbReference>
<feature type="region of interest" description="Disordered" evidence="3">
    <location>
        <begin position="287"/>
        <end position="321"/>
    </location>
</feature>
<keyword evidence="5" id="KW-0067">ATP-binding</keyword>
<dbReference type="Gene3D" id="1.10.340.30">
    <property type="entry name" value="Hypothetical protein, domain 2"/>
    <property type="match status" value="1"/>
</dbReference>
<dbReference type="GO" id="GO:0004386">
    <property type="term" value="F:helicase activity"/>
    <property type="evidence" value="ECO:0007669"/>
    <property type="project" value="UniProtKB-KW"/>
</dbReference>
<dbReference type="InterPro" id="IPR011257">
    <property type="entry name" value="DNA_glycosylase"/>
</dbReference>
<dbReference type="InterPro" id="IPR038718">
    <property type="entry name" value="SNF2-like_sf"/>
</dbReference>
<dbReference type="InterPro" id="IPR006935">
    <property type="entry name" value="Helicase/UvrB_N"/>
</dbReference>
<evidence type="ECO:0000256" key="1">
    <source>
        <dbReference type="ARBA" id="ARBA00022763"/>
    </source>
</evidence>
<evidence type="ECO:0000313" key="6">
    <source>
        <dbReference type="Proteomes" id="UP001642464"/>
    </source>
</evidence>
<keyword evidence="5" id="KW-0547">Nucleotide-binding</keyword>
<dbReference type="InterPro" id="IPR014001">
    <property type="entry name" value="Helicase_ATP-bd"/>
</dbReference>
<keyword evidence="2" id="KW-0234">DNA repair</keyword>
<keyword evidence="1" id="KW-0227">DNA damage</keyword>
<dbReference type="PANTHER" id="PTHR43003:SF5">
    <property type="entry name" value="DNA-3-METHYLADENINE GLYCOSYLASE"/>
    <property type="match status" value="1"/>
</dbReference>